<dbReference type="InterPro" id="IPR004626">
    <property type="entry name" value="RarD"/>
</dbReference>
<evidence type="ECO:0000256" key="5">
    <source>
        <dbReference type="ARBA" id="ARBA00022692"/>
    </source>
</evidence>
<keyword evidence="7 9" id="KW-0472">Membrane</keyword>
<feature type="transmembrane region" description="Helical" evidence="9">
    <location>
        <begin position="180"/>
        <end position="200"/>
    </location>
</feature>
<evidence type="ECO:0000313" key="11">
    <source>
        <dbReference type="EMBL" id="MBB1255007.1"/>
    </source>
</evidence>
<dbReference type="PANTHER" id="PTHR22911:SF137">
    <property type="entry name" value="SOLUTE CARRIER FAMILY 35 MEMBER G2-RELATED"/>
    <property type="match status" value="1"/>
</dbReference>
<feature type="transmembrane region" description="Helical" evidence="9">
    <location>
        <begin position="129"/>
        <end position="147"/>
    </location>
</feature>
<dbReference type="SUPFAM" id="SSF103481">
    <property type="entry name" value="Multidrug resistance efflux transporter EmrE"/>
    <property type="match status" value="2"/>
</dbReference>
<dbReference type="InterPro" id="IPR037185">
    <property type="entry name" value="EmrE-like"/>
</dbReference>
<accession>A0A7W3WME6</accession>
<feature type="transmembrane region" description="Helical" evidence="9">
    <location>
        <begin position="212"/>
        <end position="233"/>
    </location>
</feature>
<evidence type="ECO:0000256" key="4">
    <source>
        <dbReference type="ARBA" id="ARBA00022475"/>
    </source>
</evidence>
<organism evidence="11 12">
    <name type="scientific">Streptomyces alkaliterrae</name>
    <dbReference type="NCBI Taxonomy" id="2213162"/>
    <lineage>
        <taxon>Bacteria</taxon>
        <taxon>Bacillati</taxon>
        <taxon>Actinomycetota</taxon>
        <taxon>Actinomycetes</taxon>
        <taxon>Kitasatosporales</taxon>
        <taxon>Streptomycetaceae</taxon>
        <taxon>Streptomyces</taxon>
    </lineage>
</organism>
<feature type="transmembrane region" description="Helical" evidence="9">
    <location>
        <begin position="43"/>
        <end position="62"/>
    </location>
</feature>
<dbReference type="AlphaFoldDB" id="A0A7W3WME6"/>
<comment type="subcellular location">
    <subcellularLocation>
        <location evidence="1">Cell membrane</location>
        <topology evidence="1">Multi-pass membrane protein</topology>
    </subcellularLocation>
</comment>
<name>A0A7W3WME6_9ACTN</name>
<evidence type="ECO:0000256" key="8">
    <source>
        <dbReference type="SAM" id="MobiDB-lite"/>
    </source>
</evidence>
<dbReference type="Proteomes" id="UP000525686">
    <property type="component" value="Unassembled WGS sequence"/>
</dbReference>
<keyword evidence="4" id="KW-1003">Cell membrane</keyword>
<feature type="transmembrane region" description="Helical" evidence="9">
    <location>
        <begin position="74"/>
        <end position="93"/>
    </location>
</feature>
<gene>
    <name evidence="11" type="primary">rarD</name>
    <name evidence="11" type="ORF">H3146_16845</name>
</gene>
<evidence type="ECO:0000256" key="7">
    <source>
        <dbReference type="ARBA" id="ARBA00023136"/>
    </source>
</evidence>
<dbReference type="RefSeq" id="WP_181354795.1">
    <property type="nucleotide sequence ID" value="NZ_JABJWZ010000159.1"/>
</dbReference>
<dbReference type="Pfam" id="PF00892">
    <property type="entry name" value="EamA"/>
    <property type="match status" value="1"/>
</dbReference>
<feature type="transmembrane region" description="Helical" evidence="9">
    <location>
        <begin position="12"/>
        <end position="31"/>
    </location>
</feature>
<keyword evidence="5 9" id="KW-0812">Transmembrane</keyword>
<feature type="compositionally biased region" description="Low complexity" evidence="8">
    <location>
        <begin position="324"/>
        <end position="342"/>
    </location>
</feature>
<evidence type="ECO:0000259" key="10">
    <source>
        <dbReference type="Pfam" id="PF00892"/>
    </source>
</evidence>
<evidence type="ECO:0000256" key="9">
    <source>
        <dbReference type="SAM" id="Phobius"/>
    </source>
</evidence>
<feature type="transmembrane region" description="Helical" evidence="9">
    <location>
        <begin position="269"/>
        <end position="289"/>
    </location>
</feature>
<evidence type="ECO:0000313" key="12">
    <source>
        <dbReference type="Proteomes" id="UP000525686"/>
    </source>
</evidence>
<feature type="domain" description="EamA" evidence="10">
    <location>
        <begin position="9"/>
        <end position="145"/>
    </location>
</feature>
<evidence type="ECO:0000256" key="6">
    <source>
        <dbReference type="ARBA" id="ARBA00022989"/>
    </source>
</evidence>
<comment type="similarity">
    <text evidence="2">Belongs to the EamA transporter family.</text>
</comment>
<protein>
    <submittedName>
        <fullName evidence="11">EamA family transporter RarD</fullName>
    </submittedName>
</protein>
<proteinExistence type="inferred from homology"/>
<feature type="region of interest" description="Disordered" evidence="8">
    <location>
        <begin position="324"/>
        <end position="351"/>
    </location>
</feature>
<sequence>MSARSETRTGLIFGFAAFGMWGLLPLYWHLLSATPAAEVLAHRMVWSLPVAALILLAVRRWAWIRPLLRDPRKLGMAALSALLISANWYLFIWAVSSGLVLEASLGYFINPLITIAIGVLLLRERLRPFQWVAVGVGASSVAVMTFAYGQVPWVALGLSTSFAAYGLLKKKSLLDGLEGFSADALLQFLPALGFLLLLSARGDSTFTAEGPTHALLLAGAGLATALPLILFGAATMRVPLSTIGMMQYLGPATMFLLGLTVFHEEMPPARLAGFLLVWAALLILTFDALRTARRNRAALRAARAQATDAAAAAVPADADVAAGEAAPVGEPAPAGEAAVGNASHRREPAER</sequence>
<evidence type="ECO:0000256" key="2">
    <source>
        <dbReference type="ARBA" id="ARBA00007362"/>
    </source>
</evidence>
<dbReference type="InterPro" id="IPR000620">
    <property type="entry name" value="EamA_dom"/>
</dbReference>
<keyword evidence="3" id="KW-0813">Transport</keyword>
<evidence type="ECO:0000256" key="3">
    <source>
        <dbReference type="ARBA" id="ARBA00022448"/>
    </source>
</evidence>
<feature type="transmembrane region" description="Helical" evidence="9">
    <location>
        <begin position="105"/>
        <end position="122"/>
    </location>
</feature>
<dbReference type="Gene3D" id="1.10.3730.20">
    <property type="match status" value="1"/>
</dbReference>
<evidence type="ECO:0000256" key="1">
    <source>
        <dbReference type="ARBA" id="ARBA00004651"/>
    </source>
</evidence>
<dbReference type="PANTHER" id="PTHR22911">
    <property type="entry name" value="ACYL-MALONYL CONDENSING ENZYME-RELATED"/>
    <property type="match status" value="1"/>
</dbReference>
<dbReference type="NCBIfam" id="TIGR00688">
    <property type="entry name" value="rarD"/>
    <property type="match status" value="1"/>
</dbReference>
<comment type="caution">
    <text evidence="11">The sequence shown here is derived from an EMBL/GenBank/DDBJ whole genome shotgun (WGS) entry which is preliminary data.</text>
</comment>
<reference evidence="12" key="1">
    <citation type="submission" date="2020-05" db="EMBL/GenBank/DDBJ databases">
        <title>Classification of alakaliphilic streptomycetes isolated from an alkaline soil next to Lonar Crater, India and a proposal for the recognition of Streptomyces alkaliterrae sp. nov.</title>
        <authorList>
            <person name="Golinska P."/>
        </authorList>
    </citation>
    <scope>NUCLEOTIDE SEQUENCE [LARGE SCALE GENOMIC DNA]</scope>
    <source>
        <strain evidence="12">OF3</strain>
    </source>
</reference>
<dbReference type="EMBL" id="JABJWZ010000159">
    <property type="protein sequence ID" value="MBB1255007.1"/>
    <property type="molecule type" value="Genomic_DNA"/>
</dbReference>
<dbReference type="GO" id="GO:0005886">
    <property type="term" value="C:plasma membrane"/>
    <property type="evidence" value="ECO:0007669"/>
    <property type="project" value="UniProtKB-SubCell"/>
</dbReference>
<keyword evidence="6 9" id="KW-1133">Transmembrane helix</keyword>